<dbReference type="EMBL" id="SYUW01000051">
    <property type="protein sequence ID" value="TKF23658.1"/>
    <property type="molecule type" value="Genomic_DNA"/>
</dbReference>
<organism evidence="2 3">
    <name type="scientific">Vibrio kanaloae</name>
    <dbReference type="NCBI Taxonomy" id="170673"/>
    <lineage>
        <taxon>Bacteria</taxon>
        <taxon>Pseudomonadati</taxon>
        <taxon>Pseudomonadota</taxon>
        <taxon>Gammaproteobacteria</taxon>
        <taxon>Vibrionales</taxon>
        <taxon>Vibrionaceae</taxon>
        <taxon>Vibrio</taxon>
    </lineage>
</organism>
<evidence type="ECO:0000313" key="3">
    <source>
        <dbReference type="Proteomes" id="UP000305234"/>
    </source>
</evidence>
<reference evidence="2 3" key="1">
    <citation type="submission" date="2019-04" db="EMBL/GenBank/DDBJ databases">
        <title>A reverse ecology approach based on a biological definition of microbial populations.</title>
        <authorList>
            <person name="Arevalo P."/>
            <person name="Vaninsberghe D."/>
            <person name="Elsherbini J."/>
            <person name="Gore J."/>
            <person name="Polz M."/>
        </authorList>
    </citation>
    <scope>NUCLEOTIDE SEQUENCE [LARGE SCALE GENOMIC DNA]</scope>
    <source>
        <strain evidence="2 3">10N.261.46.E4</strain>
    </source>
</reference>
<dbReference type="InterPro" id="IPR008964">
    <property type="entry name" value="Invasin/intimin_cell_adhesion"/>
</dbReference>
<dbReference type="SUPFAM" id="SSF49373">
    <property type="entry name" value="Invasin/intimin cell-adhesion fragments"/>
    <property type="match status" value="1"/>
</dbReference>
<proteinExistence type="predicted"/>
<feature type="region of interest" description="Disordered" evidence="1">
    <location>
        <begin position="25"/>
        <end position="46"/>
    </location>
</feature>
<dbReference type="Gene3D" id="2.60.40.10">
    <property type="entry name" value="Immunoglobulins"/>
    <property type="match status" value="1"/>
</dbReference>
<sequence length="886" mass="95287">MSIIKKNAVIALALAGLYGCNSGSGDSGSDDSGGSSPGDGSKPPVTISVKDASFSVPLSQEYYVNLARHVTTSDGSDFSLSNVTPLSQGDACRVLSTADKGFTVPADSTKVCDYRYTVVSGGESVTSSRLNMEGFSAITRVLTSEDPSESELYPLGLATLQDTDLSIDLVAEFESIGVSLEGFTLSTELVLPYGHGSKAVADTANNIVTFTPASGYQGVDRILYSLSDGESRVLMGIIDIAISSVPNGGLDVEKLIVFPDEVKTNQTVDIDVSPYVTTKDGDDYQLVYVEAFDATVKAKSLTDLSNKAFTFSTTKGGKHHVSFAVSDHNGAYAMGLMEVDVLQSPIWSDIYHDGLRFIAPLTKNKANELGVKYSAVLQDDEYSPPVDLARLSETEVASYCELVGGRTATFSEWSSLVSSTDIKVDHNWPTQHSYQVDKNGTPVEVWDSSYYENAYGDQGPMCVQVASLLPVPEQSKLKAIANGVDKATVAVKIKLPAEGGDPQGYVVAALLNPESSASLEQGTVETDKSGIAKFNIKSVKAETVSVTAIYDGQSVISNVFMVGDAATSNLTSRVTRNDGYYNTGSNEVEASLIDALGNPVSGEKVSFKAESDADMVRITPTRETSLEGAQKANIVWTGDVRDTSTTVPISASFTRPDGTLLSEISNVTFNKAPPVSTALPVCGHRPGLPLSTIPGGGINDNNPWNVASYCLKVAEAYSPFDTKKRWFTGSPSGLVVEQLGYKTSWSEVEPGRYYFGELHPNKDEGPQADWTPYALFSYRSKENEGLIDQAGSWCDHLSEMEFAGRTDWKVPSIDELDALYNYNYSGRDSFYTRYGWYSSSDGVWTSDLSREDENGKYFRTYSLEDGTTDGQTSTFGGLQTSCVSTF</sequence>
<name>A0A4V5R315_9VIBR</name>
<gene>
    <name evidence="2" type="ORF">FCV52_17350</name>
</gene>
<evidence type="ECO:0000256" key="1">
    <source>
        <dbReference type="SAM" id="MobiDB-lite"/>
    </source>
</evidence>
<dbReference type="RefSeq" id="WP_136998589.1">
    <property type="nucleotide sequence ID" value="NZ_SYUW01000051.1"/>
</dbReference>
<dbReference type="Proteomes" id="UP000305234">
    <property type="component" value="Unassembled WGS sequence"/>
</dbReference>
<protein>
    <submittedName>
        <fullName evidence="2">DUF1566 domain-containing protein</fullName>
    </submittedName>
</protein>
<feature type="compositionally biased region" description="Low complexity" evidence="1">
    <location>
        <begin position="30"/>
        <end position="41"/>
    </location>
</feature>
<dbReference type="PROSITE" id="PS51257">
    <property type="entry name" value="PROKAR_LIPOPROTEIN"/>
    <property type="match status" value="1"/>
</dbReference>
<accession>A0A4V5R315</accession>
<comment type="caution">
    <text evidence="2">The sequence shown here is derived from an EMBL/GenBank/DDBJ whole genome shotgun (WGS) entry which is preliminary data.</text>
</comment>
<evidence type="ECO:0000313" key="2">
    <source>
        <dbReference type="EMBL" id="TKF23658.1"/>
    </source>
</evidence>
<dbReference type="AlphaFoldDB" id="A0A4V5R315"/>
<dbReference type="InterPro" id="IPR013783">
    <property type="entry name" value="Ig-like_fold"/>
</dbReference>